<name>A0AAE1A099_9GAST</name>
<gene>
    <name evidence="1" type="ORF">RRG08_013129</name>
</gene>
<dbReference type="Proteomes" id="UP001283361">
    <property type="component" value="Unassembled WGS sequence"/>
</dbReference>
<dbReference type="AlphaFoldDB" id="A0AAE1A099"/>
<organism evidence="1 2">
    <name type="scientific">Elysia crispata</name>
    <name type="common">lettuce slug</name>
    <dbReference type="NCBI Taxonomy" id="231223"/>
    <lineage>
        <taxon>Eukaryota</taxon>
        <taxon>Metazoa</taxon>
        <taxon>Spiralia</taxon>
        <taxon>Lophotrochozoa</taxon>
        <taxon>Mollusca</taxon>
        <taxon>Gastropoda</taxon>
        <taxon>Heterobranchia</taxon>
        <taxon>Euthyneura</taxon>
        <taxon>Panpulmonata</taxon>
        <taxon>Sacoglossa</taxon>
        <taxon>Placobranchoidea</taxon>
        <taxon>Plakobranchidae</taxon>
        <taxon>Elysia</taxon>
    </lineage>
</organism>
<evidence type="ECO:0000313" key="1">
    <source>
        <dbReference type="EMBL" id="KAK3778865.1"/>
    </source>
</evidence>
<dbReference type="EMBL" id="JAWDGP010002895">
    <property type="protein sequence ID" value="KAK3778865.1"/>
    <property type="molecule type" value="Genomic_DNA"/>
</dbReference>
<evidence type="ECO:0000313" key="2">
    <source>
        <dbReference type="Proteomes" id="UP001283361"/>
    </source>
</evidence>
<comment type="caution">
    <text evidence="1">The sequence shown here is derived from an EMBL/GenBank/DDBJ whole genome shotgun (WGS) entry which is preliminary data.</text>
</comment>
<accession>A0AAE1A099</accession>
<keyword evidence="2" id="KW-1185">Reference proteome</keyword>
<sequence length="93" mass="10483">MAAASVTNRPPRWLIKHCRDRVIQSLDSEIRAQVSLGYNHLWTPHIQSRRFVGTLSWTPPDLPLNTKPVGLWSNLGAHYSGDGILRNKSRAPT</sequence>
<proteinExistence type="predicted"/>
<protein>
    <submittedName>
        <fullName evidence="1">Uncharacterized protein</fullName>
    </submittedName>
</protein>
<reference evidence="1" key="1">
    <citation type="journal article" date="2023" name="G3 (Bethesda)">
        <title>A reference genome for the long-term kleptoplast-retaining sea slug Elysia crispata morphotype clarki.</title>
        <authorList>
            <person name="Eastman K.E."/>
            <person name="Pendleton A.L."/>
            <person name="Shaikh M.A."/>
            <person name="Suttiyut T."/>
            <person name="Ogas R."/>
            <person name="Tomko P."/>
            <person name="Gavelis G."/>
            <person name="Widhalm J.R."/>
            <person name="Wisecaver J.H."/>
        </authorList>
    </citation>
    <scope>NUCLEOTIDE SEQUENCE</scope>
    <source>
        <strain evidence="1">ECLA1</strain>
    </source>
</reference>